<evidence type="ECO:0000313" key="2">
    <source>
        <dbReference type="Proteomes" id="UP000230066"/>
    </source>
</evidence>
<proteinExistence type="predicted"/>
<accession>A0A4E0RQV2</accession>
<feature type="non-terminal residue" evidence="1">
    <location>
        <position position="1"/>
    </location>
</feature>
<reference evidence="1" key="1">
    <citation type="submission" date="2019-03" db="EMBL/GenBank/DDBJ databases">
        <title>Improved annotation for the trematode Fasciola hepatica.</title>
        <authorList>
            <person name="Choi Y.-J."/>
            <person name="Martin J."/>
            <person name="Mitreva M."/>
        </authorList>
    </citation>
    <scope>NUCLEOTIDE SEQUENCE [LARGE SCALE GENOMIC DNA]</scope>
</reference>
<sequence>RTVEHTKHKLLLSSDDQPKPLPISQVATVQSAVQLFDEKYNDLDKYMAEYLSYPHCIKVGHGDCRNAVNCFSQVDSYIKDISCLLEMFDSQEQLLELVSDTSGLINRLSTVNYEESQIPTRIIEAHEKLLSKLA</sequence>
<comment type="caution">
    <text evidence="1">The sequence shown here is derived from an EMBL/GenBank/DDBJ whole genome shotgun (WGS) entry which is preliminary data.</text>
</comment>
<dbReference type="AlphaFoldDB" id="A0A4E0RQV2"/>
<organism evidence="1 2">
    <name type="scientific">Fasciola hepatica</name>
    <name type="common">Liver fluke</name>
    <dbReference type="NCBI Taxonomy" id="6192"/>
    <lineage>
        <taxon>Eukaryota</taxon>
        <taxon>Metazoa</taxon>
        <taxon>Spiralia</taxon>
        <taxon>Lophotrochozoa</taxon>
        <taxon>Platyhelminthes</taxon>
        <taxon>Trematoda</taxon>
        <taxon>Digenea</taxon>
        <taxon>Plagiorchiida</taxon>
        <taxon>Echinostomata</taxon>
        <taxon>Echinostomatoidea</taxon>
        <taxon>Fasciolidae</taxon>
        <taxon>Fasciola</taxon>
    </lineage>
</organism>
<evidence type="ECO:0000313" key="1">
    <source>
        <dbReference type="EMBL" id="THD23388.1"/>
    </source>
</evidence>
<dbReference type="EMBL" id="JXXN02002173">
    <property type="protein sequence ID" value="THD23388.1"/>
    <property type="molecule type" value="Genomic_DNA"/>
</dbReference>
<dbReference type="Proteomes" id="UP000230066">
    <property type="component" value="Unassembled WGS sequence"/>
</dbReference>
<keyword evidence="2" id="KW-1185">Reference proteome</keyword>
<name>A0A4E0RQV2_FASHE</name>
<gene>
    <name evidence="1" type="ORF">D915_005904</name>
</gene>
<protein>
    <submittedName>
        <fullName evidence="1">Uncharacterized protein</fullName>
    </submittedName>
</protein>